<feature type="transmembrane region" description="Helical" evidence="1">
    <location>
        <begin position="20"/>
        <end position="39"/>
    </location>
</feature>
<dbReference type="Proteomes" id="UP000012960">
    <property type="component" value="Unplaced"/>
</dbReference>
<evidence type="ECO:0000313" key="3">
    <source>
        <dbReference type="EnsemblPlants" id="Ma01_p01780.1"/>
    </source>
</evidence>
<sequence>MYLEFWEICITGRIERYMCYIFLFSNSVIVHFILMITFLS</sequence>
<protein>
    <submittedName>
        <fullName evidence="2">(wild Malaysian banana) hypothetical protein</fullName>
    </submittedName>
</protein>
<dbReference type="Gramene" id="Ma01_t01780.1">
    <property type="protein sequence ID" value="Ma01_p01780.1"/>
    <property type="gene ID" value="Ma01_g01780"/>
</dbReference>
<accession>A0A804HP88</accession>
<keyword evidence="4" id="KW-1185">Reference proteome</keyword>
<keyword evidence="1" id="KW-0472">Membrane</keyword>
<gene>
    <name evidence="2" type="ORF">GSMUA_285730.1</name>
</gene>
<evidence type="ECO:0000313" key="2">
    <source>
        <dbReference type="EMBL" id="CAG1858278.1"/>
    </source>
</evidence>
<evidence type="ECO:0000256" key="1">
    <source>
        <dbReference type="SAM" id="Phobius"/>
    </source>
</evidence>
<dbReference type="InParanoid" id="A0A804HP88"/>
<name>A0A804HP88_MUSAM</name>
<keyword evidence="1" id="KW-1133">Transmembrane helix</keyword>
<keyword evidence="1" id="KW-0812">Transmembrane</keyword>
<evidence type="ECO:0000313" key="4">
    <source>
        <dbReference type="Proteomes" id="UP000012960"/>
    </source>
</evidence>
<dbReference type="EMBL" id="HG996466">
    <property type="protein sequence ID" value="CAG1858278.1"/>
    <property type="molecule type" value="Genomic_DNA"/>
</dbReference>
<dbReference type="AlphaFoldDB" id="A0A804HP88"/>
<reference evidence="3" key="2">
    <citation type="submission" date="2021-05" db="UniProtKB">
        <authorList>
            <consortium name="EnsemblPlants"/>
        </authorList>
    </citation>
    <scope>IDENTIFICATION</scope>
    <source>
        <strain evidence="3">subsp. malaccensis</strain>
    </source>
</reference>
<dbReference type="EnsemblPlants" id="Ma01_t01780.1">
    <property type="protein sequence ID" value="Ma01_p01780.1"/>
    <property type="gene ID" value="Ma01_g01780"/>
</dbReference>
<proteinExistence type="predicted"/>
<organism evidence="3 4">
    <name type="scientific">Musa acuminata subsp. malaccensis</name>
    <name type="common">Wild banana</name>
    <name type="synonym">Musa malaccensis</name>
    <dbReference type="NCBI Taxonomy" id="214687"/>
    <lineage>
        <taxon>Eukaryota</taxon>
        <taxon>Viridiplantae</taxon>
        <taxon>Streptophyta</taxon>
        <taxon>Embryophyta</taxon>
        <taxon>Tracheophyta</taxon>
        <taxon>Spermatophyta</taxon>
        <taxon>Magnoliopsida</taxon>
        <taxon>Liliopsida</taxon>
        <taxon>Zingiberales</taxon>
        <taxon>Musaceae</taxon>
        <taxon>Musa</taxon>
    </lineage>
</organism>
<reference evidence="2" key="1">
    <citation type="submission" date="2021-03" db="EMBL/GenBank/DDBJ databases">
        <authorList>
            <consortium name="Genoscope - CEA"/>
            <person name="William W."/>
        </authorList>
    </citation>
    <scope>NUCLEOTIDE SEQUENCE</scope>
    <source>
        <strain evidence="2">Doubled-haploid Pahang</strain>
    </source>
</reference>